<protein>
    <submittedName>
        <fullName evidence="2">Uncharacterized protein</fullName>
    </submittedName>
</protein>
<comment type="caution">
    <text evidence="2">The sequence shown here is derived from an EMBL/GenBank/DDBJ whole genome shotgun (WGS) entry which is preliminary data.</text>
</comment>
<evidence type="ECO:0000313" key="2">
    <source>
        <dbReference type="EMBL" id="GAA2332515.1"/>
    </source>
</evidence>
<keyword evidence="3" id="KW-1185">Reference proteome</keyword>
<name>A0ABP5SJ83_9ACTN</name>
<sequence length="138" mass="13527">MAADRDHRVGHDVADEVGGAAHGGSLVVRHVANSRAGSSASSAPSGPAGVRLSPGPVKLTDDLSVGRRAGPNQGLPAPGQGSPVPNRLPGRPVAVAGESAGLSGPRGPGPSGRSGALRPLTSSGSTQQDRSRIDPALT</sequence>
<feature type="compositionally biased region" description="Basic and acidic residues" evidence="1">
    <location>
        <begin position="129"/>
        <end position="138"/>
    </location>
</feature>
<gene>
    <name evidence="2" type="ORF">GCM10010246_14920</name>
</gene>
<evidence type="ECO:0000313" key="3">
    <source>
        <dbReference type="Proteomes" id="UP001500253"/>
    </source>
</evidence>
<proteinExistence type="predicted"/>
<dbReference type="EMBL" id="BAAASD010000004">
    <property type="protein sequence ID" value="GAA2332515.1"/>
    <property type="molecule type" value="Genomic_DNA"/>
</dbReference>
<feature type="region of interest" description="Disordered" evidence="1">
    <location>
        <begin position="1"/>
        <end position="138"/>
    </location>
</feature>
<feature type="compositionally biased region" description="Basic and acidic residues" evidence="1">
    <location>
        <begin position="1"/>
        <end position="14"/>
    </location>
</feature>
<feature type="compositionally biased region" description="Low complexity" evidence="1">
    <location>
        <begin position="36"/>
        <end position="49"/>
    </location>
</feature>
<evidence type="ECO:0000256" key="1">
    <source>
        <dbReference type="SAM" id="MobiDB-lite"/>
    </source>
</evidence>
<reference evidence="3" key="1">
    <citation type="journal article" date="2019" name="Int. J. Syst. Evol. Microbiol.">
        <title>The Global Catalogue of Microorganisms (GCM) 10K type strain sequencing project: providing services to taxonomists for standard genome sequencing and annotation.</title>
        <authorList>
            <consortium name="The Broad Institute Genomics Platform"/>
            <consortium name="The Broad Institute Genome Sequencing Center for Infectious Disease"/>
            <person name="Wu L."/>
            <person name="Ma J."/>
        </authorList>
    </citation>
    <scope>NUCLEOTIDE SEQUENCE [LARGE SCALE GENOMIC DNA]</scope>
    <source>
        <strain evidence="3">JCM 4316</strain>
    </source>
</reference>
<organism evidence="2 3">
    <name type="scientific">Streptomyces cuspidosporus</name>
    <dbReference type="NCBI Taxonomy" id="66882"/>
    <lineage>
        <taxon>Bacteria</taxon>
        <taxon>Bacillati</taxon>
        <taxon>Actinomycetota</taxon>
        <taxon>Actinomycetes</taxon>
        <taxon>Kitasatosporales</taxon>
        <taxon>Streptomycetaceae</taxon>
        <taxon>Streptomyces</taxon>
    </lineage>
</organism>
<dbReference type="Proteomes" id="UP001500253">
    <property type="component" value="Unassembled WGS sequence"/>
</dbReference>
<accession>A0ABP5SJ83</accession>